<keyword evidence="3" id="KW-0520">NAD</keyword>
<dbReference type="InterPro" id="IPR002347">
    <property type="entry name" value="SDR_fam"/>
</dbReference>
<gene>
    <name evidence="5" type="primary">tsaC1</name>
    <name evidence="5" type="ORF">Mgrana_01582</name>
</gene>
<dbReference type="OrthoDB" id="286404at2"/>
<dbReference type="RefSeq" id="WP_119357067.1">
    <property type="nucleotide sequence ID" value="NZ_BJXM01000008.1"/>
</dbReference>
<dbReference type="PROSITE" id="PS00061">
    <property type="entry name" value="ADH_SHORT"/>
    <property type="match status" value="1"/>
</dbReference>
<feature type="domain" description="Ketoreductase" evidence="4">
    <location>
        <begin position="12"/>
        <end position="191"/>
    </location>
</feature>
<evidence type="ECO:0000256" key="2">
    <source>
        <dbReference type="ARBA" id="ARBA00023002"/>
    </source>
</evidence>
<dbReference type="PRINTS" id="PR00081">
    <property type="entry name" value="GDHRDH"/>
</dbReference>
<dbReference type="CDD" id="cd05233">
    <property type="entry name" value="SDR_c"/>
    <property type="match status" value="1"/>
</dbReference>
<comment type="similarity">
    <text evidence="1">Belongs to the short-chain dehydrogenases/reductases (SDR) family.</text>
</comment>
<evidence type="ECO:0000313" key="6">
    <source>
        <dbReference type="Proteomes" id="UP000266178"/>
    </source>
</evidence>
<keyword evidence="2 5" id="KW-0560">Oxidoreductase</keyword>
<protein>
    <submittedName>
        <fullName evidence="5">4-formylbenzenesulfonate dehydrogenase TsaC1/TsaC2</fullName>
        <ecNumber evidence="5">1.2.1.62</ecNumber>
    </submittedName>
</protein>
<sequence>MGYQDIFRLDGQVALVVGGGSGIGQASAEALAAQGATVVVADLKAEAAAQTAGRIESGGGTAEAHVINLTETKAVKALIADVVQRYGRLDVAVTTPSINVRKPVLNYTEEEFDRVVSVNLKGTFNLLTEAGRVMAEQGSGSLIAFSSIRSLVVEPGQAVYAMTKAGTVQLIRGLAVELGPKGVRANAIGPGVIDTPLTAPIKNQPDWYKAYAERSILRRWGKPEEVGGVVAFLASRAASYITGTIVFVDGGWTAIDGRFTPPL</sequence>
<dbReference type="PANTHER" id="PTHR24321:SF8">
    <property type="entry name" value="ESTRADIOL 17-BETA-DEHYDROGENASE 8-RELATED"/>
    <property type="match status" value="1"/>
</dbReference>
<evidence type="ECO:0000259" key="4">
    <source>
        <dbReference type="SMART" id="SM00822"/>
    </source>
</evidence>
<dbReference type="Pfam" id="PF13561">
    <property type="entry name" value="adh_short_C2"/>
    <property type="match status" value="1"/>
</dbReference>
<dbReference type="SUPFAM" id="SSF51735">
    <property type="entry name" value="NAD(P)-binding Rossmann-fold domains"/>
    <property type="match status" value="1"/>
</dbReference>
<dbReference type="PANTHER" id="PTHR24321">
    <property type="entry name" value="DEHYDROGENASES, SHORT CHAIN"/>
    <property type="match status" value="1"/>
</dbReference>
<dbReference type="Gene3D" id="3.40.50.720">
    <property type="entry name" value="NAD(P)-binding Rossmann-like Domain"/>
    <property type="match status" value="1"/>
</dbReference>
<name>A0A399FB92_9DEIN</name>
<dbReference type="EC" id="1.2.1.62" evidence="5"/>
<dbReference type="InterPro" id="IPR036291">
    <property type="entry name" value="NAD(P)-bd_dom_sf"/>
</dbReference>
<dbReference type="Proteomes" id="UP000266178">
    <property type="component" value="Unassembled WGS sequence"/>
</dbReference>
<dbReference type="EMBL" id="QWLB01000018">
    <property type="protein sequence ID" value="RIH92549.1"/>
    <property type="molecule type" value="Genomic_DNA"/>
</dbReference>
<organism evidence="5 6">
    <name type="scientific">Meiothermus granaticius NBRC 107808</name>
    <dbReference type="NCBI Taxonomy" id="1227551"/>
    <lineage>
        <taxon>Bacteria</taxon>
        <taxon>Thermotogati</taxon>
        <taxon>Deinococcota</taxon>
        <taxon>Deinococci</taxon>
        <taxon>Thermales</taxon>
        <taxon>Thermaceae</taxon>
        <taxon>Meiothermus</taxon>
    </lineage>
</organism>
<accession>A0A399FB92</accession>
<keyword evidence="6" id="KW-1185">Reference proteome</keyword>
<comment type="caution">
    <text evidence="5">The sequence shown here is derived from an EMBL/GenBank/DDBJ whole genome shotgun (WGS) entry which is preliminary data.</text>
</comment>
<evidence type="ECO:0000256" key="3">
    <source>
        <dbReference type="ARBA" id="ARBA00023027"/>
    </source>
</evidence>
<dbReference type="FunFam" id="3.40.50.720:FF:000084">
    <property type="entry name" value="Short-chain dehydrogenase reductase"/>
    <property type="match status" value="1"/>
</dbReference>
<dbReference type="InterPro" id="IPR057326">
    <property type="entry name" value="KR_dom"/>
</dbReference>
<evidence type="ECO:0000313" key="5">
    <source>
        <dbReference type="EMBL" id="RIH92549.1"/>
    </source>
</evidence>
<reference evidence="5 6" key="1">
    <citation type="submission" date="2018-08" db="EMBL/GenBank/DDBJ databases">
        <title>Meiothermus granaticius genome AF-68 sequencing project.</title>
        <authorList>
            <person name="Da Costa M.S."/>
            <person name="Albuquerque L."/>
            <person name="Raposo P."/>
            <person name="Froufe H.J.C."/>
            <person name="Barroso C.S."/>
            <person name="Egas C."/>
        </authorList>
    </citation>
    <scope>NUCLEOTIDE SEQUENCE [LARGE SCALE GENOMIC DNA]</scope>
    <source>
        <strain evidence="5 6">AF-68</strain>
    </source>
</reference>
<evidence type="ECO:0000256" key="1">
    <source>
        <dbReference type="ARBA" id="ARBA00006484"/>
    </source>
</evidence>
<proteinExistence type="inferred from homology"/>
<dbReference type="SMART" id="SM00822">
    <property type="entry name" value="PKS_KR"/>
    <property type="match status" value="1"/>
</dbReference>
<dbReference type="GO" id="GO:0018482">
    <property type="term" value="F:4-formylbenzenesulfonate dehydrogenase activity"/>
    <property type="evidence" value="ECO:0007669"/>
    <property type="project" value="UniProtKB-EC"/>
</dbReference>
<dbReference type="AlphaFoldDB" id="A0A399FB92"/>
<dbReference type="InterPro" id="IPR020904">
    <property type="entry name" value="Sc_DH/Rdtase_CS"/>
</dbReference>